<organism evidence="1 2">
    <name type="scientific">Metapseudomonas resinovorans NBRC 106553</name>
    <dbReference type="NCBI Taxonomy" id="1245471"/>
    <lineage>
        <taxon>Bacteria</taxon>
        <taxon>Pseudomonadati</taxon>
        <taxon>Pseudomonadota</taxon>
        <taxon>Gammaproteobacteria</taxon>
        <taxon>Pseudomonadales</taxon>
        <taxon>Pseudomonadaceae</taxon>
        <taxon>Metapseudomonas</taxon>
    </lineage>
</organism>
<keyword evidence="2" id="KW-1185">Reference proteome</keyword>
<proteinExistence type="predicted"/>
<protein>
    <recommendedName>
        <fullName evidence="3">Thioesterase</fullName>
    </recommendedName>
</protein>
<dbReference type="RefSeq" id="WP_016490380.1">
    <property type="nucleotide sequence ID" value="NC_021499.1"/>
</dbReference>
<dbReference type="eggNOG" id="COG0824">
    <property type="taxonomic scope" value="Bacteria"/>
</dbReference>
<dbReference type="CDD" id="cd00586">
    <property type="entry name" value="4HBT"/>
    <property type="match status" value="1"/>
</dbReference>
<dbReference type="Gene3D" id="3.10.129.10">
    <property type="entry name" value="Hotdog Thioesterase"/>
    <property type="match status" value="1"/>
</dbReference>
<dbReference type="STRING" id="1245471.PCA10_04370"/>
<dbReference type="GO" id="GO:0047617">
    <property type="term" value="F:fatty acyl-CoA hydrolase activity"/>
    <property type="evidence" value="ECO:0007669"/>
    <property type="project" value="TreeGrafter"/>
</dbReference>
<dbReference type="KEGG" id="pre:PCA10_04370"/>
<evidence type="ECO:0000313" key="1">
    <source>
        <dbReference type="EMBL" id="BAN46169.1"/>
    </source>
</evidence>
<evidence type="ECO:0000313" key="2">
    <source>
        <dbReference type="Proteomes" id="UP000015503"/>
    </source>
</evidence>
<dbReference type="PATRIC" id="fig|1245471.3.peg.435"/>
<reference evidence="1 2" key="1">
    <citation type="journal article" date="2013" name="Genome Announc.">
        <title>Complete Genome Sequence of the Carbazole Degrader Pseudomonas resinovorans Strain CA10 (NBRC 106553).</title>
        <authorList>
            <person name="Shintani M."/>
            <person name="Hosoyama A."/>
            <person name="Ohji S."/>
            <person name="Tsuchikane K."/>
            <person name="Takarada H."/>
            <person name="Yamazoe A."/>
            <person name="Fujita N."/>
            <person name="Nojiri H."/>
        </authorList>
    </citation>
    <scope>NUCLEOTIDE SEQUENCE [LARGE SCALE GENOMIC DNA]</scope>
    <source>
        <strain evidence="1 2">NBRC 106553</strain>
    </source>
</reference>
<dbReference type="EMBL" id="AP013068">
    <property type="protein sequence ID" value="BAN46169.1"/>
    <property type="molecule type" value="Genomic_DNA"/>
</dbReference>
<dbReference type="InterPro" id="IPR050563">
    <property type="entry name" value="4-hydroxybenzoyl-CoA_TE"/>
</dbReference>
<dbReference type="AlphaFoldDB" id="S6BAT2"/>
<sequence length="142" mass="16321">MNDTLTYRGAVYPWHCDHMGHMNVMWYVGKFDEATWQLFSLLGLAPSRLRAEGAGMAAVEQRIEYRRELHAGDVLSIHSRVLELKDKSIEFRHEMRNDETGEIAAVTTLVGVHLDTLARRARAFPADIRERIDAWRAAEARE</sequence>
<dbReference type="Proteomes" id="UP000015503">
    <property type="component" value="Chromosome"/>
</dbReference>
<dbReference type="HOGENOM" id="CLU_101141_6_1_6"/>
<gene>
    <name evidence="1" type="ORF">PCA10_04370</name>
</gene>
<dbReference type="InterPro" id="IPR029069">
    <property type="entry name" value="HotDog_dom_sf"/>
</dbReference>
<dbReference type="PANTHER" id="PTHR31793">
    <property type="entry name" value="4-HYDROXYBENZOYL-COA THIOESTERASE FAMILY MEMBER"/>
    <property type="match status" value="1"/>
</dbReference>
<evidence type="ECO:0008006" key="3">
    <source>
        <dbReference type="Google" id="ProtNLM"/>
    </source>
</evidence>
<name>S6BAT2_METRE</name>
<dbReference type="SUPFAM" id="SSF54637">
    <property type="entry name" value="Thioesterase/thiol ester dehydrase-isomerase"/>
    <property type="match status" value="1"/>
</dbReference>
<dbReference type="Pfam" id="PF13279">
    <property type="entry name" value="4HBT_2"/>
    <property type="match status" value="1"/>
</dbReference>
<dbReference type="OrthoDB" id="9801517at2"/>
<dbReference type="PANTHER" id="PTHR31793:SF2">
    <property type="entry name" value="BLR1345 PROTEIN"/>
    <property type="match status" value="1"/>
</dbReference>
<accession>S6BAT2</accession>